<dbReference type="PROSITE" id="PS50076">
    <property type="entry name" value="DNAJ_2"/>
    <property type="match status" value="1"/>
</dbReference>
<dbReference type="EMBL" id="CP143786">
    <property type="protein sequence ID" value="WVN87333.1"/>
    <property type="molecule type" value="Genomic_DNA"/>
</dbReference>
<name>A0A1E3IDC0_9TREE</name>
<dbReference type="RefSeq" id="XP_066068033.1">
    <property type="nucleotide sequence ID" value="XM_066211936.1"/>
</dbReference>
<feature type="compositionally biased region" description="Low complexity" evidence="1">
    <location>
        <begin position="422"/>
        <end position="443"/>
    </location>
</feature>
<dbReference type="InterPro" id="IPR036869">
    <property type="entry name" value="J_dom_sf"/>
</dbReference>
<dbReference type="GeneID" id="91086723"/>
<reference evidence="2" key="2">
    <citation type="journal article" date="2022" name="Elife">
        <title>Obligate sexual reproduction of a homothallic fungus closely related to the Cryptococcus pathogenic species complex.</title>
        <authorList>
            <person name="Passer A.R."/>
            <person name="Clancey S.A."/>
            <person name="Shea T."/>
            <person name="David-Palma M."/>
            <person name="Averette A.F."/>
            <person name="Boekhout T."/>
            <person name="Porcel B.M."/>
            <person name="Nowrousian M."/>
            <person name="Cuomo C.A."/>
            <person name="Sun S."/>
            <person name="Heitman J."/>
            <person name="Coelho M.A."/>
        </authorList>
    </citation>
    <scope>NUCLEOTIDE SEQUENCE</scope>
    <source>
        <strain evidence="2">CBS 7841</strain>
    </source>
</reference>
<dbReference type="InterPro" id="IPR001623">
    <property type="entry name" value="DnaJ_domain"/>
</dbReference>
<dbReference type="AlphaFoldDB" id="A0A1E3IDC0"/>
<dbReference type="SUPFAM" id="SSF46565">
    <property type="entry name" value="Chaperone J-domain"/>
    <property type="match status" value="1"/>
</dbReference>
<dbReference type="OrthoDB" id="2569217at2759"/>
<proteinExistence type="predicted"/>
<keyword evidence="3" id="KW-1185">Reference proteome</keyword>
<dbReference type="Proteomes" id="UP000094043">
    <property type="component" value="Chromosome 3"/>
</dbReference>
<feature type="region of interest" description="Disordered" evidence="1">
    <location>
        <begin position="422"/>
        <end position="452"/>
    </location>
</feature>
<sequence>MPLRIPSRFSQPSRLTSIISWPCTFPSYWIHHVNPRIRPLSSQKLVNREQISLENALVKQDPYERIWFLQPVSTLNFQNSWMRQAHLRSLWPQMIGEEPYLVPFWLLLIICDQHSEARHRESGSPDYNNTAERFYSDISLTMAAVPDDHWCSGVYFPMNIRGAATLQQRIIDEPQSPLAKFMPFPSPSIYTSPSFGEPLIDWNTYNPDLSPKFAWGPPKLEKRDMDRIVESQASGALQQEGWDVIFTRAKDTKLFAIPIYRLVHKIYLENGNIGISDGELNSAAHNFEINWPRSQCQRVDYTKSPNGLVFSRVYPSHHYSGVIHHEIDDKGSSAILATLFSAMRRAGPITERFWENDKILPLVGKAGIDSVLPLVNYSDEVLHGRGSSLVEPSFRIRKLEQSQTELSSIFGSAKSKSKRPALASSALASAPSSDTASPLSSKATKTKPTLSWSSLSHKRDSTISAFARERMSRIVGSYEPIVHSKQNLNDPMGHYARLGLTKEDLTLDFLSPRKERAINSIIKQKYKELRIAHHPDKSGGSHEIFVAVGEAYHHVNSLKARMAYNEKKLYHVTKSHL</sequence>
<protein>
    <submittedName>
        <fullName evidence="2">Uncharacterized protein</fullName>
    </submittedName>
</protein>
<reference evidence="2" key="1">
    <citation type="submission" date="2016-06" db="EMBL/GenBank/DDBJ databases">
        <authorList>
            <person name="Cuomo C."/>
            <person name="Litvintseva A."/>
            <person name="Heitman J."/>
            <person name="Chen Y."/>
            <person name="Sun S."/>
            <person name="Springer D."/>
            <person name="Dromer F."/>
            <person name="Young S."/>
            <person name="Zeng Q."/>
            <person name="Chapman S."/>
            <person name="Gujja S."/>
            <person name="Saif S."/>
            <person name="Birren B."/>
        </authorList>
    </citation>
    <scope>NUCLEOTIDE SEQUENCE</scope>
    <source>
        <strain evidence="2">CBS 7841</strain>
    </source>
</reference>
<organism evidence="2 3">
    <name type="scientific">Cryptococcus depauperatus CBS 7841</name>
    <dbReference type="NCBI Taxonomy" id="1295531"/>
    <lineage>
        <taxon>Eukaryota</taxon>
        <taxon>Fungi</taxon>
        <taxon>Dikarya</taxon>
        <taxon>Basidiomycota</taxon>
        <taxon>Agaricomycotina</taxon>
        <taxon>Tremellomycetes</taxon>
        <taxon>Tremellales</taxon>
        <taxon>Cryptococcaceae</taxon>
        <taxon>Cryptococcus</taxon>
    </lineage>
</organism>
<dbReference type="Gene3D" id="1.10.287.110">
    <property type="entry name" value="DnaJ domain"/>
    <property type="match status" value="1"/>
</dbReference>
<dbReference type="KEGG" id="cdep:91086723"/>
<gene>
    <name evidence="2" type="ORF">L203_102511</name>
</gene>
<reference evidence="2" key="3">
    <citation type="submission" date="2024-01" db="EMBL/GenBank/DDBJ databases">
        <authorList>
            <person name="Coelho M.A."/>
            <person name="David-Palma M."/>
            <person name="Shea T."/>
            <person name="Sun S."/>
            <person name="Cuomo C.A."/>
            <person name="Heitman J."/>
        </authorList>
    </citation>
    <scope>NUCLEOTIDE SEQUENCE</scope>
    <source>
        <strain evidence="2">CBS 7841</strain>
    </source>
</reference>
<evidence type="ECO:0000313" key="3">
    <source>
        <dbReference type="Proteomes" id="UP000094043"/>
    </source>
</evidence>
<accession>A0A1E3IDC0</accession>
<evidence type="ECO:0000313" key="2">
    <source>
        <dbReference type="EMBL" id="WVN87333.1"/>
    </source>
</evidence>
<dbReference type="VEuPathDB" id="FungiDB:L203_03869"/>
<evidence type="ECO:0000256" key="1">
    <source>
        <dbReference type="SAM" id="MobiDB-lite"/>
    </source>
</evidence>